<comment type="caution">
    <text evidence="2">The sequence shown here is derived from an EMBL/GenBank/DDBJ whole genome shotgun (WGS) entry which is preliminary data.</text>
</comment>
<evidence type="ECO:0000313" key="3">
    <source>
        <dbReference type="Proteomes" id="UP000229612"/>
    </source>
</evidence>
<sequence>MDSIIKIVLVTGLVLLIPLLGNRYVEGWNWRLNDFIVAGILIFGVGLLFQLICNKVNNRAHRVILVIALALVLILVWADLAVGIFNIPGISGS</sequence>
<organism evidence="2 3">
    <name type="scientific">Candidatus Kaiserbacteria bacterium CG10_big_fil_rev_8_21_14_0_10_44_10</name>
    <dbReference type="NCBI Taxonomy" id="1974606"/>
    <lineage>
        <taxon>Bacteria</taxon>
        <taxon>Candidatus Kaiseribacteriota</taxon>
    </lineage>
</organism>
<keyword evidence="1" id="KW-1133">Transmembrane helix</keyword>
<keyword evidence="1" id="KW-0812">Transmembrane</keyword>
<reference evidence="3" key="1">
    <citation type="submission" date="2017-09" db="EMBL/GenBank/DDBJ databases">
        <title>Depth-based differentiation of microbial function through sediment-hosted aquifers and enrichment of novel symbionts in the deep terrestrial subsurface.</title>
        <authorList>
            <person name="Probst A.J."/>
            <person name="Ladd B."/>
            <person name="Jarett J.K."/>
            <person name="Geller-Mcgrath D.E."/>
            <person name="Sieber C.M.K."/>
            <person name="Emerson J.B."/>
            <person name="Anantharaman K."/>
            <person name="Thomas B.C."/>
            <person name="Malmstrom R."/>
            <person name="Stieglmeier M."/>
            <person name="Klingl A."/>
            <person name="Woyke T."/>
            <person name="Ryan C.M."/>
            <person name="Banfield J.F."/>
        </authorList>
    </citation>
    <scope>NUCLEOTIDE SEQUENCE [LARGE SCALE GENOMIC DNA]</scope>
</reference>
<dbReference type="AlphaFoldDB" id="A0A2H0UIH9"/>
<dbReference type="EMBL" id="PFBG01000003">
    <property type="protein sequence ID" value="PIR86208.1"/>
    <property type="molecule type" value="Genomic_DNA"/>
</dbReference>
<feature type="transmembrane region" description="Helical" evidence="1">
    <location>
        <begin position="31"/>
        <end position="51"/>
    </location>
</feature>
<protein>
    <submittedName>
        <fullName evidence="2">Uncharacterized protein</fullName>
    </submittedName>
</protein>
<proteinExistence type="predicted"/>
<feature type="transmembrane region" description="Helical" evidence="1">
    <location>
        <begin position="63"/>
        <end position="87"/>
    </location>
</feature>
<gene>
    <name evidence="2" type="ORF">COU14_00290</name>
</gene>
<accession>A0A2H0UIH9</accession>
<keyword evidence="1" id="KW-0472">Membrane</keyword>
<name>A0A2H0UIH9_9BACT</name>
<dbReference type="Proteomes" id="UP000229612">
    <property type="component" value="Unassembled WGS sequence"/>
</dbReference>
<evidence type="ECO:0000256" key="1">
    <source>
        <dbReference type="SAM" id="Phobius"/>
    </source>
</evidence>
<evidence type="ECO:0000313" key="2">
    <source>
        <dbReference type="EMBL" id="PIR86208.1"/>
    </source>
</evidence>